<feature type="signal peptide" evidence="2">
    <location>
        <begin position="1"/>
        <end position="17"/>
    </location>
</feature>
<evidence type="ECO:0000256" key="2">
    <source>
        <dbReference type="SAM" id="SignalP"/>
    </source>
</evidence>
<keyword evidence="2" id="KW-0732">Signal</keyword>
<dbReference type="EMBL" id="JAUCMV010000001">
    <property type="protein sequence ID" value="KAK0427965.1"/>
    <property type="molecule type" value="Genomic_DNA"/>
</dbReference>
<organism evidence="3 4">
    <name type="scientific">Steinernema hermaphroditum</name>
    <dbReference type="NCBI Taxonomy" id="289476"/>
    <lineage>
        <taxon>Eukaryota</taxon>
        <taxon>Metazoa</taxon>
        <taxon>Ecdysozoa</taxon>
        <taxon>Nematoda</taxon>
        <taxon>Chromadorea</taxon>
        <taxon>Rhabditida</taxon>
        <taxon>Tylenchina</taxon>
        <taxon>Panagrolaimomorpha</taxon>
        <taxon>Strongyloidoidea</taxon>
        <taxon>Steinernematidae</taxon>
        <taxon>Steinernema</taxon>
    </lineage>
</organism>
<name>A0AA39IQI7_9BILA</name>
<feature type="region of interest" description="Disordered" evidence="1">
    <location>
        <begin position="259"/>
        <end position="302"/>
    </location>
</feature>
<gene>
    <name evidence="3" type="ORF">QR680_010516</name>
</gene>
<protein>
    <submittedName>
        <fullName evidence="3">Uncharacterized protein</fullName>
    </submittedName>
</protein>
<feature type="compositionally biased region" description="Acidic residues" evidence="1">
    <location>
        <begin position="286"/>
        <end position="302"/>
    </location>
</feature>
<comment type="caution">
    <text evidence="3">The sequence shown here is derived from an EMBL/GenBank/DDBJ whole genome shotgun (WGS) entry which is preliminary data.</text>
</comment>
<evidence type="ECO:0000256" key="1">
    <source>
        <dbReference type="SAM" id="MobiDB-lite"/>
    </source>
</evidence>
<evidence type="ECO:0000313" key="3">
    <source>
        <dbReference type="EMBL" id="KAK0427965.1"/>
    </source>
</evidence>
<evidence type="ECO:0000313" key="4">
    <source>
        <dbReference type="Proteomes" id="UP001175271"/>
    </source>
</evidence>
<dbReference type="AlphaFoldDB" id="A0AA39IQI7"/>
<keyword evidence="4" id="KW-1185">Reference proteome</keyword>
<accession>A0AA39IQI7</accession>
<feature type="chain" id="PRO_5041331627" evidence="2">
    <location>
        <begin position="18"/>
        <end position="419"/>
    </location>
</feature>
<sequence length="419" mass="49547">MQRLTVLLAALLLPSVAVWIGEDYWASINHDGSIREGRTRNDFLQFDAIHQRQRVQNAYVAFWITADQQGHYEAFGHAWVENDGRVCGRFVGRFRNIENICGGFRVLARHIRTGANPFRFVLAREADVRQAVTYRRRQIAKITSWQKNEAFFGGVSLNERSASGIDYDLEIVELNKDRDPYYYENFVQVLVKDEDYREPPQPENIRGNEEHYYHSDRVNVRLRDDVVDYSYEPQRHQHEEQGGDKQRYLHRPPEEFIQQRELHQKSEVARQEKAHEERLNRAKEMDSEESAEDDYDEADFADLDANERQRRIYNAKLKKEERERAKEKAKLMKQWEEGLRMREASIKKQNAGVQILREHEDEARRRRTEVPKDPSVLRLYTQKSLKGHLQRRLVRSDSPYFTSKCTPVNRTCGLRPLGV</sequence>
<reference evidence="3" key="1">
    <citation type="submission" date="2023-06" db="EMBL/GenBank/DDBJ databases">
        <title>Genomic analysis of the entomopathogenic nematode Steinernema hermaphroditum.</title>
        <authorList>
            <person name="Schwarz E.M."/>
            <person name="Heppert J.K."/>
            <person name="Baniya A."/>
            <person name="Schwartz H.T."/>
            <person name="Tan C.-H."/>
            <person name="Antoshechkin I."/>
            <person name="Sternberg P.W."/>
            <person name="Goodrich-Blair H."/>
            <person name="Dillman A.R."/>
        </authorList>
    </citation>
    <scope>NUCLEOTIDE SEQUENCE</scope>
    <source>
        <strain evidence="3">PS9179</strain>
        <tissue evidence="3">Whole animal</tissue>
    </source>
</reference>
<feature type="compositionally biased region" description="Basic and acidic residues" evidence="1">
    <location>
        <begin position="259"/>
        <end position="285"/>
    </location>
</feature>
<proteinExistence type="predicted"/>
<dbReference type="Proteomes" id="UP001175271">
    <property type="component" value="Unassembled WGS sequence"/>
</dbReference>